<feature type="compositionally biased region" description="Polar residues" evidence="1">
    <location>
        <begin position="11"/>
        <end position="22"/>
    </location>
</feature>
<reference evidence="2" key="2">
    <citation type="journal article" date="2015" name="Fish Shellfish Immunol.">
        <title>Early steps in the European eel (Anguilla anguilla)-Vibrio vulnificus interaction in the gills: Role of the RtxA13 toxin.</title>
        <authorList>
            <person name="Callol A."/>
            <person name="Pajuelo D."/>
            <person name="Ebbesson L."/>
            <person name="Teles M."/>
            <person name="MacKenzie S."/>
            <person name="Amaro C."/>
        </authorList>
    </citation>
    <scope>NUCLEOTIDE SEQUENCE</scope>
</reference>
<accession>A0A0E9QI48</accession>
<proteinExistence type="predicted"/>
<protein>
    <submittedName>
        <fullName evidence="2">Uncharacterized protein</fullName>
    </submittedName>
</protein>
<organism evidence="2">
    <name type="scientific">Anguilla anguilla</name>
    <name type="common">European freshwater eel</name>
    <name type="synonym">Muraena anguilla</name>
    <dbReference type="NCBI Taxonomy" id="7936"/>
    <lineage>
        <taxon>Eukaryota</taxon>
        <taxon>Metazoa</taxon>
        <taxon>Chordata</taxon>
        <taxon>Craniata</taxon>
        <taxon>Vertebrata</taxon>
        <taxon>Euteleostomi</taxon>
        <taxon>Actinopterygii</taxon>
        <taxon>Neopterygii</taxon>
        <taxon>Teleostei</taxon>
        <taxon>Anguilliformes</taxon>
        <taxon>Anguillidae</taxon>
        <taxon>Anguilla</taxon>
    </lineage>
</organism>
<sequence length="22" mass="2357">MEHGKGLYCSKSGSNVSQSNDQ</sequence>
<reference evidence="2" key="1">
    <citation type="submission" date="2014-11" db="EMBL/GenBank/DDBJ databases">
        <authorList>
            <person name="Amaro Gonzalez C."/>
        </authorList>
    </citation>
    <scope>NUCLEOTIDE SEQUENCE</scope>
</reference>
<feature type="region of interest" description="Disordered" evidence="1">
    <location>
        <begin position="1"/>
        <end position="22"/>
    </location>
</feature>
<evidence type="ECO:0000256" key="1">
    <source>
        <dbReference type="SAM" id="MobiDB-lite"/>
    </source>
</evidence>
<dbReference type="EMBL" id="GBXM01092844">
    <property type="protein sequence ID" value="JAH15733.1"/>
    <property type="molecule type" value="Transcribed_RNA"/>
</dbReference>
<dbReference type="AlphaFoldDB" id="A0A0E9QI48"/>
<name>A0A0E9QI48_ANGAN</name>
<evidence type="ECO:0000313" key="2">
    <source>
        <dbReference type="EMBL" id="JAH15733.1"/>
    </source>
</evidence>